<dbReference type="GO" id="GO:0043161">
    <property type="term" value="P:proteasome-mediated ubiquitin-dependent protein catabolic process"/>
    <property type="evidence" value="ECO:0007669"/>
    <property type="project" value="TreeGrafter"/>
</dbReference>
<dbReference type="InterPro" id="IPR000569">
    <property type="entry name" value="HECT_dom"/>
</dbReference>
<dbReference type="Gene3D" id="3.30.2410.10">
    <property type="entry name" value="Hect, E3 ligase catalytic domain"/>
    <property type="match status" value="1"/>
</dbReference>
<dbReference type="FunFam" id="3.30.2410.10:FF:000002">
    <property type="entry name" value="E3 ubiquitin-protein ligase HECW2"/>
    <property type="match status" value="1"/>
</dbReference>
<comment type="pathway">
    <text evidence="2">Protein modification; protein ubiquitination.</text>
</comment>
<accession>A0A094ZHI0</accession>
<dbReference type="PROSITE" id="PS50237">
    <property type="entry name" value="HECT"/>
    <property type="match status" value="2"/>
</dbReference>
<feature type="domain" description="HECT" evidence="8">
    <location>
        <begin position="1"/>
        <end position="34"/>
    </location>
</feature>
<evidence type="ECO:0000256" key="2">
    <source>
        <dbReference type="ARBA" id="ARBA00004906"/>
    </source>
</evidence>
<dbReference type="AlphaFoldDB" id="A0A094ZHI0"/>
<dbReference type="Gene3D" id="3.90.1750.10">
    <property type="entry name" value="Hect, E3 ligase catalytic domains"/>
    <property type="match status" value="1"/>
</dbReference>
<dbReference type="InterPro" id="IPR050409">
    <property type="entry name" value="E3_ubiq-protein_ligase"/>
</dbReference>
<dbReference type="SMART" id="SM00119">
    <property type="entry name" value="HECTc"/>
    <property type="match status" value="1"/>
</dbReference>
<evidence type="ECO:0000259" key="8">
    <source>
        <dbReference type="PROSITE" id="PS50237"/>
    </source>
</evidence>
<evidence type="ECO:0000256" key="6">
    <source>
        <dbReference type="ARBA" id="ARBA00022786"/>
    </source>
</evidence>
<gene>
    <name evidence="9" type="ORF">MS3_01490</name>
</gene>
<dbReference type="FunFam" id="3.90.1750.10:FF:000026">
    <property type="entry name" value="E3 ubiquitin-protein ligase HACE1"/>
    <property type="match status" value="1"/>
</dbReference>
<protein>
    <recommendedName>
        <fullName evidence="3">HECT-type E3 ubiquitin transferase</fullName>
        <ecNumber evidence="3">2.3.2.26</ecNumber>
    </recommendedName>
</protein>
<evidence type="ECO:0000256" key="3">
    <source>
        <dbReference type="ARBA" id="ARBA00012485"/>
    </source>
</evidence>
<dbReference type="GO" id="GO:0005737">
    <property type="term" value="C:cytoplasm"/>
    <property type="evidence" value="ECO:0007669"/>
    <property type="project" value="TreeGrafter"/>
</dbReference>
<dbReference type="STRING" id="6185.A0A094ZHI0"/>
<evidence type="ECO:0000256" key="5">
    <source>
        <dbReference type="ARBA" id="ARBA00022737"/>
    </source>
</evidence>
<reference evidence="9" key="1">
    <citation type="journal article" date="2012" name="Nat. Genet.">
        <title>Whole-genome sequence of Schistosoma haematobium.</title>
        <authorList>
            <person name="Young N.D."/>
            <person name="Jex A.R."/>
            <person name="Li B."/>
            <person name="Liu S."/>
            <person name="Yang L."/>
            <person name="Xiong Z."/>
            <person name="Li Y."/>
            <person name="Cantacessi C."/>
            <person name="Hall R.S."/>
            <person name="Xu X."/>
            <person name="Chen F."/>
            <person name="Wu X."/>
            <person name="Zerlotini A."/>
            <person name="Oliveira G."/>
            <person name="Hofmann A."/>
            <person name="Zhang G."/>
            <person name="Fang X."/>
            <person name="Kang Y."/>
            <person name="Campbell B.E."/>
            <person name="Loukas A."/>
            <person name="Ranganathan S."/>
            <person name="Rollinson D."/>
            <person name="Rinaldi G."/>
            <person name="Brindley P.J."/>
            <person name="Yang H."/>
            <person name="Wang J."/>
            <person name="Wang J."/>
            <person name="Gasser R.B."/>
        </authorList>
    </citation>
    <scope>NUCLEOTIDE SEQUENCE [LARGE SCALE GENOMIC DNA]</scope>
</reference>
<evidence type="ECO:0000256" key="4">
    <source>
        <dbReference type="ARBA" id="ARBA00022679"/>
    </source>
</evidence>
<keyword evidence="5" id="KW-0677">Repeat</keyword>
<proteinExistence type="predicted"/>
<dbReference type="Gene3D" id="3.30.2160.10">
    <property type="entry name" value="Hect, E3 ligase catalytic domain"/>
    <property type="match status" value="2"/>
</dbReference>
<comment type="caution">
    <text evidence="7">Lacks conserved residue(s) required for the propagation of feature annotation.</text>
</comment>
<comment type="catalytic activity">
    <reaction evidence="1">
        <text>S-ubiquitinyl-[E2 ubiquitin-conjugating enzyme]-L-cysteine + [acceptor protein]-L-lysine = [E2 ubiquitin-conjugating enzyme]-L-cysteine + N(6)-ubiquitinyl-[acceptor protein]-L-lysine.</text>
        <dbReference type="EC" id="2.3.2.26"/>
    </reaction>
</comment>
<dbReference type="GO" id="GO:0061630">
    <property type="term" value="F:ubiquitin protein ligase activity"/>
    <property type="evidence" value="ECO:0007669"/>
    <property type="project" value="UniProtKB-EC"/>
</dbReference>
<evidence type="ECO:0000256" key="7">
    <source>
        <dbReference type="PROSITE-ProRule" id="PRU00104"/>
    </source>
</evidence>
<sequence length="239" mass="27912">MDYEVLGELRTHELKPGGRDILLTDANKAEYIEISILPKSGNYRRNLNASTIASFTILLGAAIQYFKSIYSTFNHLMVNWRFSRGVEDQTNAFLTGFEDVFPLQWLQYFDERELEVLLCGMQQIDVDDWQSHTTYKKYDARSPQVLWFWKFVRSLTQQRRIRLLQFVTGTCRVPVGGFKNLMGNNGPQPFCIEYIGKDSWLPRSHTCFNRLDLPPYRSYEQLAEKLSYAIDETEGFGQE</sequence>
<dbReference type="PANTHER" id="PTHR11254:SF429">
    <property type="entry name" value="E3 UBIQUITIN-PROTEIN LIGASE SU(DX)"/>
    <property type="match status" value="1"/>
</dbReference>
<evidence type="ECO:0000313" key="9">
    <source>
        <dbReference type="EMBL" id="KGB33342.1"/>
    </source>
</evidence>
<dbReference type="InterPro" id="IPR035983">
    <property type="entry name" value="Hect_E3_ubiquitin_ligase"/>
</dbReference>
<keyword evidence="6 7" id="KW-0833">Ubl conjugation pathway</keyword>
<dbReference type="SUPFAM" id="SSF56204">
    <property type="entry name" value="Hect, E3 ligase catalytic domain"/>
    <property type="match status" value="1"/>
</dbReference>
<dbReference type="GO" id="GO:0016567">
    <property type="term" value="P:protein ubiquitination"/>
    <property type="evidence" value="ECO:0007669"/>
    <property type="project" value="TreeGrafter"/>
</dbReference>
<dbReference type="EMBL" id="KL250543">
    <property type="protein sequence ID" value="KGB33342.1"/>
    <property type="molecule type" value="Genomic_DNA"/>
</dbReference>
<feature type="active site" description="Glycyl thioester intermediate" evidence="7">
    <location>
        <position position="207"/>
    </location>
</feature>
<feature type="domain" description="HECT" evidence="8">
    <location>
        <begin position="60"/>
        <end position="239"/>
    </location>
</feature>
<dbReference type="EC" id="2.3.2.26" evidence="3"/>
<dbReference type="PANTHER" id="PTHR11254">
    <property type="entry name" value="HECT DOMAIN UBIQUITIN-PROTEIN LIGASE"/>
    <property type="match status" value="1"/>
</dbReference>
<name>A0A094ZHI0_SCHHA</name>
<evidence type="ECO:0000256" key="1">
    <source>
        <dbReference type="ARBA" id="ARBA00000885"/>
    </source>
</evidence>
<dbReference type="Pfam" id="PF00632">
    <property type="entry name" value="HECT"/>
    <property type="match status" value="1"/>
</dbReference>
<organism evidence="9">
    <name type="scientific">Schistosoma haematobium</name>
    <name type="common">Blood fluke</name>
    <dbReference type="NCBI Taxonomy" id="6185"/>
    <lineage>
        <taxon>Eukaryota</taxon>
        <taxon>Metazoa</taxon>
        <taxon>Spiralia</taxon>
        <taxon>Lophotrochozoa</taxon>
        <taxon>Platyhelminthes</taxon>
        <taxon>Trematoda</taxon>
        <taxon>Digenea</taxon>
        <taxon>Strigeidida</taxon>
        <taxon>Schistosomatoidea</taxon>
        <taxon>Schistosomatidae</taxon>
        <taxon>Schistosoma</taxon>
    </lineage>
</organism>
<keyword evidence="4" id="KW-0808">Transferase</keyword>